<feature type="domain" description="Peptidase M10 serralysin C-terminal" evidence="6">
    <location>
        <begin position="827"/>
        <end position="930"/>
    </location>
</feature>
<reference evidence="8" key="1">
    <citation type="submission" date="2016-07" db="EMBL/GenBank/DDBJ databases">
        <authorList>
            <person name="Florea S."/>
            <person name="Webb J.S."/>
            <person name="Jaromczyk J."/>
            <person name="Schardl C.L."/>
        </authorList>
    </citation>
    <scope>NUCLEOTIDE SEQUENCE [LARGE SCALE GENOMIC DNA]</scope>
    <source>
        <strain evidence="8">MV-1</strain>
    </source>
</reference>
<dbReference type="EMBL" id="MCGG01000017">
    <property type="protein sequence ID" value="OEJ68030.1"/>
    <property type="molecule type" value="Genomic_DNA"/>
</dbReference>
<evidence type="ECO:0000256" key="1">
    <source>
        <dbReference type="ARBA" id="ARBA00004613"/>
    </source>
</evidence>
<evidence type="ECO:0000256" key="3">
    <source>
        <dbReference type="ARBA" id="ARBA00022737"/>
    </source>
</evidence>
<dbReference type="InterPro" id="IPR013858">
    <property type="entry name" value="Peptidase_M10B_C"/>
</dbReference>
<keyword evidence="2" id="KW-0964">Secreted</keyword>
<evidence type="ECO:0000256" key="4">
    <source>
        <dbReference type="SAM" id="MobiDB-lite"/>
    </source>
</evidence>
<dbReference type="AlphaFoldDB" id="A0A1E5Q949"/>
<feature type="region of interest" description="Disordered" evidence="4">
    <location>
        <begin position="536"/>
        <end position="556"/>
    </location>
</feature>
<protein>
    <submittedName>
        <fullName evidence="7">Uncharacterized protein</fullName>
    </submittedName>
</protein>
<dbReference type="Pfam" id="PF04773">
    <property type="entry name" value="FecR"/>
    <property type="match status" value="1"/>
</dbReference>
<keyword evidence="8" id="KW-1185">Reference proteome</keyword>
<evidence type="ECO:0000313" key="8">
    <source>
        <dbReference type="Proteomes" id="UP000095347"/>
    </source>
</evidence>
<evidence type="ECO:0000259" key="5">
    <source>
        <dbReference type="Pfam" id="PF04773"/>
    </source>
</evidence>
<evidence type="ECO:0000256" key="2">
    <source>
        <dbReference type="ARBA" id="ARBA00022525"/>
    </source>
</evidence>
<dbReference type="SUPFAM" id="SSF51120">
    <property type="entry name" value="beta-Roll"/>
    <property type="match status" value="1"/>
</dbReference>
<dbReference type="Proteomes" id="UP000095347">
    <property type="component" value="Unassembled WGS sequence"/>
</dbReference>
<dbReference type="GO" id="GO:0005615">
    <property type="term" value="C:extracellular space"/>
    <property type="evidence" value="ECO:0007669"/>
    <property type="project" value="InterPro"/>
</dbReference>
<gene>
    <name evidence="7" type="ORF">BEN30_07115</name>
</gene>
<comment type="caution">
    <text evidence="7">The sequence shown here is derived from an EMBL/GenBank/DDBJ whole genome shotgun (WGS) entry which is preliminary data.</text>
</comment>
<evidence type="ECO:0000259" key="6">
    <source>
        <dbReference type="Pfam" id="PF08548"/>
    </source>
</evidence>
<dbReference type="PRINTS" id="PR00313">
    <property type="entry name" value="CABNDNGRPT"/>
</dbReference>
<feature type="compositionally biased region" description="Basic and acidic residues" evidence="4">
    <location>
        <begin position="467"/>
        <end position="489"/>
    </location>
</feature>
<name>A0A1E5Q949_9PROT</name>
<organism evidence="7 8">
    <name type="scientific">Magnetovibrio blakemorei</name>
    <dbReference type="NCBI Taxonomy" id="28181"/>
    <lineage>
        <taxon>Bacteria</taxon>
        <taxon>Pseudomonadati</taxon>
        <taxon>Pseudomonadota</taxon>
        <taxon>Alphaproteobacteria</taxon>
        <taxon>Rhodospirillales</taxon>
        <taxon>Magnetovibrionaceae</taxon>
        <taxon>Magnetovibrio</taxon>
    </lineage>
</organism>
<dbReference type="STRING" id="28181.BEN30_07115"/>
<dbReference type="Pfam" id="PF08548">
    <property type="entry name" value="Peptidase_M10_C"/>
    <property type="match status" value="1"/>
</dbReference>
<proteinExistence type="predicted"/>
<dbReference type="InterPro" id="IPR006860">
    <property type="entry name" value="FecR"/>
</dbReference>
<feature type="region of interest" description="Disordered" evidence="4">
    <location>
        <begin position="460"/>
        <end position="510"/>
    </location>
</feature>
<sequence length="1009" mass="102685">MNSITVENRGKSPLDFFQPLSVVNANGDVMLPEGDDFMRADFSRVGPDLVIETSGGAPYLIADYFMSETPPALVSADGAVFNAALVTALAGPIAPGQVAQLGPNAAASPQAVGLGQPIGQVSEASGSVMVTHPDGTQATLVTGGQIFQGDVLQTGAKASVSLVFADDTVFSLAEDARMVMDEMVYDPDTQTGIFKTQVVSGVFSFVSGQVAKTAPDGMIVSTPTTTIGIRGSTAMANAAGEGLQSTITLVPDVDGNVGELSISTRAGTQVLNQPNASTTVFSAFAPPSQVVFLSPQEVQKNFGATFTTLTKAVAKQAKVKAVEAQGRAENAQNEAKVAKVEAEKAKEEVSKAEGAASEAEAKAEAAQAEAEAAKAELEAAKAEGNEEAIAAAAAKLAAAEAKVDQALAQVEVAKAEVQKAAEVAAKAGAEATKAVATAEKAQAQAEQAQQFSSLASTASKAQEQAFEAEKQAQEEVEQKAAADGAKDGTDGTTKGADSADPTITVTVEEPEPDPIPEIILAPTPVIVVVPVTTTTTTTTDDEKTTTTTSSETNPSYSGLFTGTTGITATLHNALSSTSGQYEIVATVTGSGISDTYNNVKSFTASAGDDTITLTGLTMTSLNVGSGQDLIYVDSTTRVTTISNSQPNTNYLMTKGTENFGNMNLSGTTFSGLFHVYLNLDYVGSATTANISTTTLTVSSSTSFDTSNTIDFGTGTTTGIITSDDGMNLTNVTMTAVDQIILDSSSNTAGATLTLGAQTLPTNLTITGSGDDFIQMAGTTLDLATQSTTVTGISKIVGTAGNDTLTVNQGDLSSGMTLDGGSGSDTLTTPDATLNLSGMTVSNFEFITTSNGTGTTFTGTSGNDVFTSGSGADVFVFAATAAANGNDTLYNFTAGSDKINVDAFATGLSMTQITGNVTITAGTVYYYFNNMLANAADSSQGVIDAINNAAVITDAAATAMLVISDDNSTAVYEWKGNGGFDEATGDTFTLMGTLSSAISATGDVIVTNLA</sequence>
<dbReference type="GO" id="GO:0005509">
    <property type="term" value="F:calcium ion binding"/>
    <property type="evidence" value="ECO:0007669"/>
    <property type="project" value="InterPro"/>
</dbReference>
<comment type="subcellular location">
    <subcellularLocation>
        <location evidence="1">Secreted</location>
    </subcellularLocation>
</comment>
<accession>A0A1E5Q949</accession>
<feature type="domain" description="FecR protein" evidence="5">
    <location>
        <begin position="150"/>
        <end position="242"/>
    </location>
</feature>
<dbReference type="OrthoDB" id="9773411at2"/>
<feature type="compositionally biased region" description="Low complexity" evidence="4">
    <location>
        <begin position="490"/>
        <end position="507"/>
    </location>
</feature>
<keyword evidence="3" id="KW-0677">Repeat</keyword>
<dbReference type="Gene3D" id="2.150.10.10">
    <property type="entry name" value="Serralysin-like metalloprotease, C-terminal"/>
    <property type="match status" value="1"/>
</dbReference>
<dbReference type="RefSeq" id="WP_069957359.1">
    <property type="nucleotide sequence ID" value="NZ_MCGG01000017.1"/>
</dbReference>
<dbReference type="InterPro" id="IPR011049">
    <property type="entry name" value="Serralysin-like_metalloprot_C"/>
</dbReference>
<evidence type="ECO:0000313" key="7">
    <source>
        <dbReference type="EMBL" id="OEJ68030.1"/>
    </source>
</evidence>